<dbReference type="EMBL" id="JAXLQG010000016">
    <property type="protein sequence ID" value="KAK5531740.1"/>
    <property type="molecule type" value="Genomic_DNA"/>
</dbReference>
<sequence>MANFAPVRRIITHNSPLSPSLADNSGAQPAVVVHSEMLTSPDLGNVMQLGASCTNTSIFSHAKVPTSNSGPEDVQPDPIPPPGIYLPAGIHVTYSQAAPGFRVPLHRTTSTDYVFIHSGELTLVTPSTEYDATKGQGELQETICRAGDVIMQRGTMHGYFRWANKGTEVVQYFAIMIGSDPVTTEISGKEERLTLPDWFPGQ</sequence>
<protein>
    <recommendedName>
        <fullName evidence="3">Cupin type-1 domain-containing protein</fullName>
    </recommendedName>
</protein>
<proteinExistence type="predicted"/>
<evidence type="ECO:0000313" key="1">
    <source>
        <dbReference type="EMBL" id="KAK5531740.1"/>
    </source>
</evidence>
<dbReference type="AlphaFoldDB" id="A0AAV9Q0V7"/>
<evidence type="ECO:0000313" key="2">
    <source>
        <dbReference type="Proteomes" id="UP001345827"/>
    </source>
</evidence>
<reference evidence="1 2" key="1">
    <citation type="submission" date="2023-06" db="EMBL/GenBank/DDBJ databases">
        <title>Black Yeasts Isolated from many extreme environments.</title>
        <authorList>
            <person name="Coleine C."/>
            <person name="Stajich J.E."/>
            <person name="Selbmann L."/>
        </authorList>
    </citation>
    <scope>NUCLEOTIDE SEQUENCE [LARGE SCALE GENOMIC DNA]</scope>
    <source>
        <strain evidence="1 2">CCFEE 5887</strain>
    </source>
</reference>
<gene>
    <name evidence="1" type="ORF">LTR25_008070</name>
</gene>
<dbReference type="CDD" id="cd02231">
    <property type="entry name" value="cupin_BLL6423-like"/>
    <property type="match status" value="1"/>
</dbReference>
<dbReference type="InterPro" id="IPR014710">
    <property type="entry name" value="RmlC-like_jellyroll"/>
</dbReference>
<dbReference type="SUPFAM" id="SSF51182">
    <property type="entry name" value="RmlC-like cupins"/>
    <property type="match status" value="1"/>
</dbReference>
<accession>A0AAV9Q0V7</accession>
<name>A0AAV9Q0V7_9PEZI</name>
<dbReference type="PANTHER" id="PTHR36156:SF2">
    <property type="entry name" value="CUPIN TYPE-2 DOMAIN-CONTAINING PROTEIN"/>
    <property type="match status" value="1"/>
</dbReference>
<dbReference type="Proteomes" id="UP001345827">
    <property type="component" value="Unassembled WGS sequence"/>
</dbReference>
<dbReference type="InterPro" id="IPR047142">
    <property type="entry name" value="OryJ/VirC-like"/>
</dbReference>
<keyword evidence="2" id="KW-1185">Reference proteome</keyword>
<comment type="caution">
    <text evidence="1">The sequence shown here is derived from an EMBL/GenBank/DDBJ whole genome shotgun (WGS) entry which is preliminary data.</text>
</comment>
<evidence type="ECO:0008006" key="3">
    <source>
        <dbReference type="Google" id="ProtNLM"/>
    </source>
</evidence>
<dbReference type="Gene3D" id="2.60.120.10">
    <property type="entry name" value="Jelly Rolls"/>
    <property type="match status" value="1"/>
</dbReference>
<organism evidence="1 2">
    <name type="scientific">Vermiconidia calcicola</name>
    <dbReference type="NCBI Taxonomy" id="1690605"/>
    <lineage>
        <taxon>Eukaryota</taxon>
        <taxon>Fungi</taxon>
        <taxon>Dikarya</taxon>
        <taxon>Ascomycota</taxon>
        <taxon>Pezizomycotina</taxon>
        <taxon>Dothideomycetes</taxon>
        <taxon>Dothideomycetidae</taxon>
        <taxon>Mycosphaerellales</taxon>
        <taxon>Extremaceae</taxon>
        <taxon>Vermiconidia</taxon>
    </lineage>
</organism>
<dbReference type="PANTHER" id="PTHR36156">
    <property type="entry name" value="SLR2101 PROTEIN"/>
    <property type="match status" value="1"/>
</dbReference>
<dbReference type="InterPro" id="IPR011051">
    <property type="entry name" value="RmlC_Cupin_sf"/>
</dbReference>